<evidence type="ECO:0000256" key="3">
    <source>
        <dbReference type="ARBA" id="ARBA00022475"/>
    </source>
</evidence>
<dbReference type="GO" id="GO:0005886">
    <property type="term" value="C:plasma membrane"/>
    <property type="evidence" value="ECO:0007669"/>
    <property type="project" value="UniProtKB-SubCell"/>
</dbReference>
<dbReference type="InterPro" id="IPR000515">
    <property type="entry name" value="MetI-like"/>
</dbReference>
<evidence type="ECO:0000256" key="5">
    <source>
        <dbReference type="ARBA" id="ARBA00022989"/>
    </source>
</evidence>
<keyword evidence="4 7" id="KW-0812">Transmembrane</keyword>
<comment type="similarity">
    <text evidence="7">Belongs to the binding-protein-dependent transport system permease family.</text>
</comment>
<evidence type="ECO:0000256" key="1">
    <source>
        <dbReference type="ARBA" id="ARBA00004651"/>
    </source>
</evidence>
<feature type="transmembrane region" description="Helical" evidence="7">
    <location>
        <begin position="146"/>
        <end position="170"/>
    </location>
</feature>
<feature type="transmembrane region" description="Helical" evidence="7">
    <location>
        <begin position="63"/>
        <end position="85"/>
    </location>
</feature>
<evidence type="ECO:0000256" key="6">
    <source>
        <dbReference type="ARBA" id="ARBA00023136"/>
    </source>
</evidence>
<dbReference type="Pfam" id="PF00528">
    <property type="entry name" value="BPD_transp_1"/>
    <property type="match status" value="1"/>
</dbReference>
<feature type="domain" description="ABC transmembrane type-1" evidence="8">
    <location>
        <begin position="57"/>
        <end position="277"/>
    </location>
</feature>
<organism evidence="9 10">
    <name type="scientific">Galbitalea soli</name>
    <dbReference type="NCBI Taxonomy" id="1268042"/>
    <lineage>
        <taxon>Bacteria</taxon>
        <taxon>Bacillati</taxon>
        <taxon>Actinomycetota</taxon>
        <taxon>Actinomycetes</taxon>
        <taxon>Micrococcales</taxon>
        <taxon>Microbacteriaceae</taxon>
        <taxon>Galbitalea</taxon>
    </lineage>
</organism>
<dbReference type="GO" id="GO:0055085">
    <property type="term" value="P:transmembrane transport"/>
    <property type="evidence" value="ECO:0007669"/>
    <property type="project" value="InterPro"/>
</dbReference>
<feature type="transmembrane region" description="Helical" evidence="7">
    <location>
        <begin position="7"/>
        <end position="28"/>
    </location>
</feature>
<evidence type="ECO:0000313" key="9">
    <source>
        <dbReference type="EMBL" id="NEM90163.1"/>
    </source>
</evidence>
<dbReference type="RefSeq" id="WP_163471836.1">
    <property type="nucleotide sequence ID" value="NZ_JAAGWZ010000001.1"/>
</dbReference>
<accession>A0A7C9TQB1</accession>
<evidence type="ECO:0000256" key="2">
    <source>
        <dbReference type="ARBA" id="ARBA00022448"/>
    </source>
</evidence>
<name>A0A7C9TQB1_9MICO</name>
<feature type="transmembrane region" description="Helical" evidence="7">
    <location>
        <begin position="92"/>
        <end position="115"/>
    </location>
</feature>
<proteinExistence type="inferred from homology"/>
<dbReference type="InterPro" id="IPR035906">
    <property type="entry name" value="MetI-like_sf"/>
</dbReference>
<dbReference type="Proteomes" id="UP000479756">
    <property type="component" value="Unassembled WGS sequence"/>
</dbReference>
<dbReference type="SUPFAM" id="SSF161098">
    <property type="entry name" value="MetI-like"/>
    <property type="match status" value="1"/>
</dbReference>
<evidence type="ECO:0000313" key="10">
    <source>
        <dbReference type="Proteomes" id="UP000479756"/>
    </source>
</evidence>
<keyword evidence="3" id="KW-1003">Cell membrane</keyword>
<sequence length="288" mass="30768">MLAPAILVLAAVSVIPFVSLIVMSFSHVRLLGGVTLTPAGLENWTTVFGDPATWASWLRTLEFFVLAVGSEMALGFGVALILNALRRSRTIVFSITLLPMFLAPITVGLLGNFLLDPTIGLYSWLLRSVGLLAPNHGLLGQRETSMVAIAALDAWEWTPLIALIILAGLTSINPSVLEAASLDGAGFTRTITSVVLPSIAPILLVALLVRSMDAIRYFDIVQITTGGGPASSTWMISQQLQQKVQATSLDGVTTLIGQASVIGITMIAFSTIIANLFVRLLSKRERDR</sequence>
<gene>
    <name evidence="9" type="ORF">G3T37_02185</name>
</gene>
<feature type="transmembrane region" description="Helical" evidence="7">
    <location>
        <begin position="190"/>
        <end position="209"/>
    </location>
</feature>
<keyword evidence="10" id="KW-1185">Reference proteome</keyword>
<comment type="subcellular location">
    <subcellularLocation>
        <location evidence="1 7">Cell membrane</location>
        <topology evidence="1 7">Multi-pass membrane protein</topology>
    </subcellularLocation>
</comment>
<evidence type="ECO:0000259" key="8">
    <source>
        <dbReference type="PROSITE" id="PS50928"/>
    </source>
</evidence>
<feature type="transmembrane region" description="Helical" evidence="7">
    <location>
        <begin position="256"/>
        <end position="278"/>
    </location>
</feature>
<dbReference type="PANTHER" id="PTHR43005">
    <property type="entry name" value="BLR7065 PROTEIN"/>
    <property type="match status" value="1"/>
</dbReference>
<evidence type="ECO:0000256" key="4">
    <source>
        <dbReference type="ARBA" id="ARBA00022692"/>
    </source>
</evidence>
<dbReference type="CDD" id="cd06261">
    <property type="entry name" value="TM_PBP2"/>
    <property type="match status" value="1"/>
</dbReference>
<dbReference type="PANTHER" id="PTHR43005:SF1">
    <property type="entry name" value="SPERMIDINE_PUTRESCINE TRANSPORT SYSTEM PERMEASE PROTEIN"/>
    <property type="match status" value="1"/>
</dbReference>
<dbReference type="Gene3D" id="1.10.3720.10">
    <property type="entry name" value="MetI-like"/>
    <property type="match status" value="1"/>
</dbReference>
<comment type="caution">
    <text evidence="9">The sequence shown here is derived from an EMBL/GenBank/DDBJ whole genome shotgun (WGS) entry which is preliminary data.</text>
</comment>
<keyword evidence="5 7" id="KW-1133">Transmembrane helix</keyword>
<evidence type="ECO:0000256" key="7">
    <source>
        <dbReference type="RuleBase" id="RU363032"/>
    </source>
</evidence>
<dbReference type="AlphaFoldDB" id="A0A7C9TQB1"/>
<reference evidence="9 10" key="1">
    <citation type="journal article" date="2014" name="Int. J. Syst. Evol. Microbiol.">
        <title>Description of Galbitalea soli gen. nov., sp. nov., and Frondihabitans sucicola sp. nov.</title>
        <authorList>
            <person name="Kim S.J."/>
            <person name="Lim J.M."/>
            <person name="Ahn J.H."/>
            <person name="Weon H.Y."/>
            <person name="Hamada M."/>
            <person name="Suzuki K."/>
            <person name="Ahn T.Y."/>
            <person name="Kwon S.W."/>
        </authorList>
    </citation>
    <scope>NUCLEOTIDE SEQUENCE [LARGE SCALE GENOMIC DNA]</scope>
    <source>
        <strain evidence="9 10">NBRC 108727</strain>
    </source>
</reference>
<protein>
    <submittedName>
        <fullName evidence="9">Sugar ABC transporter permease</fullName>
    </submittedName>
</protein>
<dbReference type="EMBL" id="JAAGWZ010000001">
    <property type="protein sequence ID" value="NEM90163.1"/>
    <property type="molecule type" value="Genomic_DNA"/>
</dbReference>
<keyword evidence="6 7" id="KW-0472">Membrane</keyword>
<keyword evidence="2 7" id="KW-0813">Transport</keyword>
<dbReference type="PROSITE" id="PS50928">
    <property type="entry name" value="ABC_TM1"/>
    <property type="match status" value="1"/>
</dbReference>